<sequence length="88" mass="9524">MENSGVCVSGEMGFPYEDVSGATTSAMTMTTMKQELCNNRGDENQKVLWGFPWQVNGNGSMGDLDSSGRESWNGLGSTWHGLLNSPLM</sequence>
<proteinExistence type="predicted"/>
<evidence type="ECO:0000313" key="1">
    <source>
        <dbReference type="EMBL" id="MBW82004.1"/>
    </source>
</evidence>
<dbReference type="AlphaFoldDB" id="A0A2P2IL92"/>
<reference evidence="1" key="1">
    <citation type="submission" date="2018-02" db="EMBL/GenBank/DDBJ databases">
        <title>Rhizophora mucronata_Transcriptome.</title>
        <authorList>
            <person name="Meera S.P."/>
            <person name="Sreeshan A."/>
            <person name="Augustine A."/>
        </authorList>
    </citation>
    <scope>NUCLEOTIDE SEQUENCE</scope>
    <source>
        <tissue evidence="1">Leaf</tissue>
    </source>
</reference>
<name>A0A2P2IL92_RHIMU</name>
<protein>
    <submittedName>
        <fullName evidence="1">Uncharacterized protein</fullName>
    </submittedName>
</protein>
<accession>A0A2P2IL92</accession>
<organism evidence="1">
    <name type="scientific">Rhizophora mucronata</name>
    <name type="common">Asiatic mangrove</name>
    <dbReference type="NCBI Taxonomy" id="61149"/>
    <lineage>
        <taxon>Eukaryota</taxon>
        <taxon>Viridiplantae</taxon>
        <taxon>Streptophyta</taxon>
        <taxon>Embryophyta</taxon>
        <taxon>Tracheophyta</taxon>
        <taxon>Spermatophyta</taxon>
        <taxon>Magnoliopsida</taxon>
        <taxon>eudicotyledons</taxon>
        <taxon>Gunneridae</taxon>
        <taxon>Pentapetalae</taxon>
        <taxon>rosids</taxon>
        <taxon>fabids</taxon>
        <taxon>Malpighiales</taxon>
        <taxon>Rhizophoraceae</taxon>
        <taxon>Rhizophora</taxon>
    </lineage>
</organism>
<dbReference type="EMBL" id="GGEC01001521">
    <property type="protein sequence ID" value="MBW82004.1"/>
    <property type="molecule type" value="Transcribed_RNA"/>
</dbReference>